<evidence type="ECO:0000259" key="5">
    <source>
        <dbReference type="PROSITE" id="PS50931"/>
    </source>
</evidence>
<dbReference type="OrthoDB" id="9803714at2"/>
<dbReference type="GO" id="GO:0003677">
    <property type="term" value="F:DNA binding"/>
    <property type="evidence" value="ECO:0007669"/>
    <property type="project" value="UniProtKB-KW"/>
</dbReference>
<proteinExistence type="inferred from homology"/>
<dbReference type="InterPro" id="IPR036388">
    <property type="entry name" value="WH-like_DNA-bd_sf"/>
</dbReference>
<comment type="caution">
    <text evidence="6">The sequence shown here is derived from an EMBL/GenBank/DDBJ whole genome shotgun (WGS) entry which is preliminary data.</text>
</comment>
<dbReference type="CDD" id="cd05466">
    <property type="entry name" value="PBP2_LTTR_substrate"/>
    <property type="match status" value="1"/>
</dbReference>
<evidence type="ECO:0000256" key="1">
    <source>
        <dbReference type="ARBA" id="ARBA00009437"/>
    </source>
</evidence>
<dbReference type="RefSeq" id="WP_058963054.1">
    <property type="nucleotide sequence ID" value="NZ_CABKVM010000012.1"/>
</dbReference>
<accession>A0A4R1QIF6</accession>
<dbReference type="PANTHER" id="PTHR30346:SF28">
    <property type="entry name" value="HTH-TYPE TRANSCRIPTIONAL REGULATOR CYNR"/>
    <property type="match status" value="1"/>
</dbReference>
<name>A0A4R1QIF6_9FIRM</name>
<dbReference type="GO" id="GO:0003700">
    <property type="term" value="F:DNA-binding transcription factor activity"/>
    <property type="evidence" value="ECO:0007669"/>
    <property type="project" value="InterPro"/>
</dbReference>
<organism evidence="6 7">
    <name type="scientific">Allofournierella massiliensis</name>
    <dbReference type="NCBI Taxonomy" id="1650663"/>
    <lineage>
        <taxon>Bacteria</taxon>
        <taxon>Bacillati</taxon>
        <taxon>Bacillota</taxon>
        <taxon>Clostridia</taxon>
        <taxon>Eubacteriales</taxon>
        <taxon>Oscillospiraceae</taxon>
        <taxon>Allofournierella</taxon>
    </lineage>
</organism>
<dbReference type="InterPro" id="IPR000847">
    <property type="entry name" value="LysR_HTH_N"/>
</dbReference>
<dbReference type="InterPro" id="IPR036390">
    <property type="entry name" value="WH_DNA-bd_sf"/>
</dbReference>
<dbReference type="PRINTS" id="PR00039">
    <property type="entry name" value="HTHLYSR"/>
</dbReference>
<dbReference type="GeneID" id="97382300"/>
<feature type="domain" description="HTH lysR-type" evidence="5">
    <location>
        <begin position="1"/>
        <end position="58"/>
    </location>
</feature>
<reference evidence="6 7" key="1">
    <citation type="submission" date="2019-03" db="EMBL/GenBank/DDBJ databases">
        <title>Genomic Encyclopedia of Type Strains, Phase IV (KMG-IV): sequencing the most valuable type-strain genomes for metagenomic binning, comparative biology and taxonomic classification.</title>
        <authorList>
            <person name="Goeker M."/>
        </authorList>
    </citation>
    <scope>NUCLEOTIDE SEQUENCE [LARGE SCALE GENOMIC DNA]</scope>
    <source>
        <strain evidence="6 7">DSM 100451</strain>
    </source>
</reference>
<evidence type="ECO:0000313" key="6">
    <source>
        <dbReference type="EMBL" id="TCL53368.1"/>
    </source>
</evidence>
<dbReference type="FunFam" id="1.10.10.10:FF:000001">
    <property type="entry name" value="LysR family transcriptional regulator"/>
    <property type="match status" value="1"/>
</dbReference>
<keyword evidence="3 6" id="KW-0238">DNA-binding</keyword>
<sequence>MELRQLIYFTAIAQAGTITAAAQKLHMSQPPLSLQLQKLEDELGCPLFERDTRHLHLTPAGELFYERAQAILQQCADLKREMADLQAGGRGLLRIGVVSSLSTSLLPRWVARFHEQYPQVRLELTERDSFRLLELVRSQRIDLALVRRPFSGQGLNIHPICSEPMCAVGRHHFFDGAEGSISPMALANLPLLLYRRWEPMLMRFFAESGFEPQVLCCSEDSHTVLRLAREGLGVACTPLSATCELQPGTEIHPLQAKELYSEICAVTLQGHYTGAAARNFIRFTQEEQ</sequence>
<keyword evidence="2" id="KW-0805">Transcription regulation</keyword>
<protein>
    <submittedName>
        <fullName evidence="6">DNA-binding transcriptional LysR family regulator</fullName>
    </submittedName>
</protein>
<dbReference type="Pfam" id="PF03466">
    <property type="entry name" value="LysR_substrate"/>
    <property type="match status" value="1"/>
</dbReference>
<dbReference type="InterPro" id="IPR005119">
    <property type="entry name" value="LysR_subst-bd"/>
</dbReference>
<dbReference type="EMBL" id="SLUM01000036">
    <property type="protein sequence ID" value="TCL53368.1"/>
    <property type="molecule type" value="Genomic_DNA"/>
</dbReference>
<dbReference type="Pfam" id="PF00126">
    <property type="entry name" value="HTH_1"/>
    <property type="match status" value="1"/>
</dbReference>
<dbReference type="AlphaFoldDB" id="A0A4R1QIF6"/>
<dbReference type="GO" id="GO:0032993">
    <property type="term" value="C:protein-DNA complex"/>
    <property type="evidence" value="ECO:0007669"/>
    <property type="project" value="TreeGrafter"/>
</dbReference>
<evidence type="ECO:0000256" key="2">
    <source>
        <dbReference type="ARBA" id="ARBA00023015"/>
    </source>
</evidence>
<keyword evidence="4" id="KW-0804">Transcription</keyword>
<dbReference type="STRING" id="1650663.GCA_001486665_00545"/>
<dbReference type="Gene3D" id="3.40.190.290">
    <property type="match status" value="1"/>
</dbReference>
<dbReference type="PANTHER" id="PTHR30346">
    <property type="entry name" value="TRANSCRIPTIONAL DUAL REGULATOR HCAR-RELATED"/>
    <property type="match status" value="1"/>
</dbReference>
<dbReference type="SUPFAM" id="SSF53850">
    <property type="entry name" value="Periplasmic binding protein-like II"/>
    <property type="match status" value="1"/>
</dbReference>
<evidence type="ECO:0000256" key="3">
    <source>
        <dbReference type="ARBA" id="ARBA00023125"/>
    </source>
</evidence>
<dbReference type="SUPFAM" id="SSF46785">
    <property type="entry name" value="Winged helix' DNA-binding domain"/>
    <property type="match status" value="1"/>
</dbReference>
<comment type="similarity">
    <text evidence="1">Belongs to the LysR transcriptional regulatory family.</text>
</comment>
<dbReference type="Proteomes" id="UP000295184">
    <property type="component" value="Unassembled WGS sequence"/>
</dbReference>
<evidence type="ECO:0000256" key="4">
    <source>
        <dbReference type="ARBA" id="ARBA00023163"/>
    </source>
</evidence>
<dbReference type="PROSITE" id="PS50931">
    <property type="entry name" value="HTH_LYSR"/>
    <property type="match status" value="1"/>
</dbReference>
<gene>
    <name evidence="6" type="ORF">EDD77_1367</name>
</gene>
<dbReference type="Gene3D" id="1.10.10.10">
    <property type="entry name" value="Winged helix-like DNA-binding domain superfamily/Winged helix DNA-binding domain"/>
    <property type="match status" value="1"/>
</dbReference>
<evidence type="ECO:0000313" key="7">
    <source>
        <dbReference type="Proteomes" id="UP000295184"/>
    </source>
</evidence>